<dbReference type="Proteomes" id="UP000693672">
    <property type="component" value="Unassembled WGS sequence"/>
</dbReference>
<dbReference type="RefSeq" id="WP_218094500.1">
    <property type="nucleotide sequence ID" value="NZ_CAJVAS010000029.1"/>
</dbReference>
<dbReference type="InterPro" id="IPR027954">
    <property type="entry name" value="Transcobalamin-like_C"/>
</dbReference>
<dbReference type="Pfam" id="PF00395">
    <property type="entry name" value="SLH"/>
    <property type="match status" value="3"/>
</dbReference>
<dbReference type="EMBL" id="CAJVAS010000029">
    <property type="protein sequence ID" value="CAG7644722.1"/>
    <property type="molecule type" value="Genomic_DNA"/>
</dbReference>
<proteinExistence type="predicted"/>
<dbReference type="Pfam" id="PF00432">
    <property type="entry name" value="Prenyltrans"/>
    <property type="match status" value="2"/>
</dbReference>
<sequence length="1337" mass="143036">MGIVRTWKRSFHLLAIGLLLVAQLVSGIGGFAGTAAASGLPSGTESGQETRKITVPQAIEEASAWIANHWDVTNKDMRDWDAYALHAAGKALPDTDGYLKAAKSQAAALGTQALVTDYVTLALGVKAAGGDPASLNGINLIERIYNHPQLDRQGMNGVIYALLALNSGSSPVPADAVWTQEKLVNRLVAGQLPQQGWTLEAGGKSDLDLTGAALWALAPYRDRADVQSAVTQASAWIASKQSGNGDLNTDGGGVANTNTLAYIILGLSAQQIDGSTGSFQHVYGDLLTALFRNYNADGGFGVANGAASDHAATYQALLALIAYNALTGGKGGEYEVPLSSEGNTQPKASVYVHIEYKDTTLAEGDLLAETPLEALQLLAAANQLPVETSDDFFFDVTKIGTVSKYVYGSAYDYWAFNIKRNGKWTNDYLWKDVKLQDGDELAIFYGPYDAFKLLADISLTPVDPFPGEPFRVAVTQIENLYGDPLETVAAAVYVQVGEQKVWTGAQGIAEFPNGYTAEDKRLVVTGPLVSGYPTVLRGVKRLTLDDNPGTVPGGPVTPSRTMTISVAGDEKLGTILSSQSLDWQSGDTAFTVLVRALGAVRVESKGSASSAYVVGIDGLREFDKGSKSGWMYAVNCSFPTTSAGSYKVNIGDRIDWRYTKNGGDDVKAALSESCTPPPGTGTAQTNLNAASELDTNLALIPIGYANTTPADPKVQTVRVLNGNQKMTDAERQKLRQTLAANKVALDRSSSAGDAAELADEKEEVRLRVPERALLEDKQLTIRELDDDAEREELLSSIYEFGPSGMTFDYPVYISIRTALDAEDLTQLALVWLNERTSQWIPIPAVIDARTGVVTGIVDHFTKFAVIDKSMLAQRPPVDEVGKAIDKAVQYVRSHEAELSDWEAYALAMAGVRVPSAYLASAEAMLKEKNGKLRNVTDYERLAIGVQAAGGNPEQVAGYNLIQAIVTSERMTAQGTNGPIFALTVLGSGTYRLPADALWNEEALIRWLLQAQNSDGGWPLDRGDASNLDLTGMALAALAPYRDNAEVKAAIGKALAWLSSEQQASGGYRLGGQENSESAAQVLLALVRLGIRADDPRFVKSGRTVAAELLSYQQEDGGFAHMKGETSGSIATEQALLSLAAHQAAKPAAMRTATQQAFTDAADISPWAAEYAQKALRYGLMDGVSEKELRFAPQEKLTRAQFVAMTLRLMGTAPAAEAKTAFNDVETGSWYAGYVAKASELGIVGGMTEESFGPDRSMTRQEMALVLSRAFGLPKNAEQSAPFADLNEAYEAAVPAIRSVFASGYMEGDDQNRFQPAATVTREMAAAVMVRAYEQRKQ</sequence>
<name>A0A916NR47_9BACL</name>
<evidence type="ECO:0000313" key="3">
    <source>
        <dbReference type="EMBL" id="CAG7644722.1"/>
    </source>
</evidence>
<keyword evidence="1" id="KW-0677">Repeat</keyword>
<dbReference type="PROSITE" id="PS51272">
    <property type="entry name" value="SLH"/>
    <property type="match status" value="2"/>
</dbReference>
<reference evidence="3" key="1">
    <citation type="submission" date="2021-06" db="EMBL/GenBank/DDBJ databases">
        <authorList>
            <person name="Criscuolo A."/>
        </authorList>
    </citation>
    <scope>NUCLEOTIDE SEQUENCE</scope>
    <source>
        <strain evidence="3">CIP111600</strain>
    </source>
</reference>
<dbReference type="CDD" id="cd00688">
    <property type="entry name" value="ISOPREN_C2_like"/>
    <property type="match status" value="1"/>
</dbReference>
<evidence type="ECO:0000313" key="4">
    <source>
        <dbReference type="Proteomes" id="UP000693672"/>
    </source>
</evidence>
<organism evidence="3 4">
    <name type="scientific">Paenibacillus solanacearum</name>
    <dbReference type="NCBI Taxonomy" id="2048548"/>
    <lineage>
        <taxon>Bacteria</taxon>
        <taxon>Bacillati</taxon>
        <taxon>Bacillota</taxon>
        <taxon>Bacilli</taxon>
        <taxon>Bacillales</taxon>
        <taxon>Paenibacillaceae</taxon>
        <taxon>Paenibacillus</taxon>
    </lineage>
</organism>
<evidence type="ECO:0000256" key="1">
    <source>
        <dbReference type="ARBA" id="ARBA00022737"/>
    </source>
</evidence>
<feature type="domain" description="SLH" evidence="2">
    <location>
        <begin position="1217"/>
        <end position="1280"/>
    </location>
</feature>
<dbReference type="Pfam" id="PF14478">
    <property type="entry name" value="DUF4430"/>
    <property type="match status" value="1"/>
</dbReference>
<dbReference type="InterPro" id="IPR001330">
    <property type="entry name" value="Prenyltrans"/>
</dbReference>
<dbReference type="GO" id="GO:0003824">
    <property type="term" value="F:catalytic activity"/>
    <property type="evidence" value="ECO:0007669"/>
    <property type="project" value="InterPro"/>
</dbReference>
<gene>
    <name evidence="3" type="ORF">PAESOLCIP111_04783</name>
</gene>
<comment type="caution">
    <text evidence="3">The sequence shown here is derived from an EMBL/GenBank/DDBJ whole genome shotgun (WGS) entry which is preliminary data.</text>
</comment>
<feature type="domain" description="SLH" evidence="2">
    <location>
        <begin position="1154"/>
        <end position="1216"/>
    </location>
</feature>
<keyword evidence="4" id="KW-1185">Reference proteome</keyword>
<evidence type="ECO:0000259" key="2">
    <source>
        <dbReference type="PROSITE" id="PS51272"/>
    </source>
</evidence>
<protein>
    <recommendedName>
        <fullName evidence="2">SLH domain-containing protein</fullName>
    </recommendedName>
</protein>
<dbReference type="InterPro" id="IPR001119">
    <property type="entry name" value="SLH_dom"/>
</dbReference>
<accession>A0A916NR47</accession>